<organism evidence="2 3">
    <name type="scientific">Massilimicrobiota timonensis</name>
    <dbReference type="NCBI Taxonomy" id="1776392"/>
    <lineage>
        <taxon>Bacteria</taxon>
        <taxon>Bacillati</taxon>
        <taxon>Bacillota</taxon>
        <taxon>Erysipelotrichia</taxon>
        <taxon>Erysipelotrichales</taxon>
        <taxon>Erysipelotrichaceae</taxon>
        <taxon>Massilimicrobiota</taxon>
    </lineage>
</organism>
<feature type="transmembrane region" description="Helical" evidence="1">
    <location>
        <begin position="80"/>
        <end position="98"/>
    </location>
</feature>
<name>A0A1Y4T087_9FIRM</name>
<dbReference type="RefSeq" id="WP_087357412.1">
    <property type="nucleotide sequence ID" value="NZ_AP031415.1"/>
</dbReference>
<keyword evidence="1" id="KW-0472">Membrane</keyword>
<gene>
    <name evidence="2" type="ORF">B5E75_03580</name>
</gene>
<protein>
    <recommendedName>
        <fullName evidence="4">DUF2178 domain-containing protein</fullName>
    </recommendedName>
</protein>
<evidence type="ECO:0000313" key="2">
    <source>
        <dbReference type="EMBL" id="OUQ35597.1"/>
    </source>
</evidence>
<sequence length="131" mass="15090">MKNKYQIWYIGYIISILLILIILLTDFPQMVDIGLAVLFSVIFSVSHVQILHNKMMKNDNDYKINVMDERHIMIKEKTGNITNMVNTTLLAFATIIFICLDYIIPAIITGLIITIQPFILITISTMLEKKL</sequence>
<dbReference type="EMBL" id="NFLJ01000007">
    <property type="protein sequence ID" value="OUQ35597.1"/>
    <property type="molecule type" value="Genomic_DNA"/>
</dbReference>
<evidence type="ECO:0008006" key="4">
    <source>
        <dbReference type="Google" id="ProtNLM"/>
    </source>
</evidence>
<keyword evidence="1" id="KW-0812">Transmembrane</keyword>
<evidence type="ECO:0000313" key="3">
    <source>
        <dbReference type="Proteomes" id="UP000195305"/>
    </source>
</evidence>
<dbReference type="Proteomes" id="UP000195305">
    <property type="component" value="Unassembled WGS sequence"/>
</dbReference>
<reference evidence="2 3" key="1">
    <citation type="journal article" date="2018" name="BMC Genomics">
        <title>Whole genome sequencing and function prediction of 133 gut anaerobes isolated from chicken caecum in pure cultures.</title>
        <authorList>
            <person name="Medvecky M."/>
            <person name="Cejkova D."/>
            <person name="Polansky O."/>
            <person name="Karasova D."/>
            <person name="Kubasova T."/>
            <person name="Cizek A."/>
            <person name="Rychlik I."/>
        </authorList>
    </citation>
    <scope>NUCLEOTIDE SEQUENCE [LARGE SCALE GENOMIC DNA]</scope>
    <source>
        <strain evidence="2 3">An13</strain>
    </source>
</reference>
<dbReference type="OrthoDB" id="1701924at2"/>
<evidence type="ECO:0000256" key="1">
    <source>
        <dbReference type="SAM" id="Phobius"/>
    </source>
</evidence>
<feature type="transmembrane region" description="Helical" evidence="1">
    <location>
        <begin position="33"/>
        <end position="51"/>
    </location>
</feature>
<keyword evidence="1" id="KW-1133">Transmembrane helix</keyword>
<keyword evidence="3" id="KW-1185">Reference proteome</keyword>
<accession>A0A1Y4T087</accession>
<feature type="transmembrane region" description="Helical" evidence="1">
    <location>
        <begin position="104"/>
        <end position="127"/>
    </location>
</feature>
<dbReference type="AlphaFoldDB" id="A0A1Y4T087"/>
<proteinExistence type="predicted"/>
<comment type="caution">
    <text evidence="2">The sequence shown here is derived from an EMBL/GenBank/DDBJ whole genome shotgun (WGS) entry which is preliminary data.</text>
</comment>
<feature type="transmembrane region" description="Helical" evidence="1">
    <location>
        <begin position="7"/>
        <end position="27"/>
    </location>
</feature>